<comment type="caution">
    <text evidence="1">The sequence shown here is derived from an EMBL/GenBank/DDBJ whole genome shotgun (WGS) entry which is preliminary data.</text>
</comment>
<gene>
    <name evidence="1" type="ORF">BKA59DRAFT_407041</name>
</gene>
<organism evidence="1 2">
    <name type="scientific">Fusarium tricinctum</name>
    <dbReference type="NCBI Taxonomy" id="61284"/>
    <lineage>
        <taxon>Eukaryota</taxon>
        <taxon>Fungi</taxon>
        <taxon>Dikarya</taxon>
        <taxon>Ascomycota</taxon>
        <taxon>Pezizomycotina</taxon>
        <taxon>Sordariomycetes</taxon>
        <taxon>Hypocreomycetidae</taxon>
        <taxon>Hypocreales</taxon>
        <taxon>Nectriaceae</taxon>
        <taxon>Fusarium</taxon>
        <taxon>Fusarium tricinctum species complex</taxon>
    </lineage>
</organism>
<dbReference type="AlphaFoldDB" id="A0A8K0W7S1"/>
<evidence type="ECO:0000313" key="1">
    <source>
        <dbReference type="EMBL" id="KAH7235422.1"/>
    </source>
</evidence>
<accession>A0A8K0W7S1</accession>
<reference evidence="1" key="1">
    <citation type="journal article" date="2021" name="Nat. Commun.">
        <title>Genetic determinants of endophytism in the Arabidopsis root mycobiome.</title>
        <authorList>
            <person name="Mesny F."/>
            <person name="Miyauchi S."/>
            <person name="Thiergart T."/>
            <person name="Pickel B."/>
            <person name="Atanasova L."/>
            <person name="Karlsson M."/>
            <person name="Huettel B."/>
            <person name="Barry K.W."/>
            <person name="Haridas S."/>
            <person name="Chen C."/>
            <person name="Bauer D."/>
            <person name="Andreopoulos W."/>
            <person name="Pangilinan J."/>
            <person name="LaButti K."/>
            <person name="Riley R."/>
            <person name="Lipzen A."/>
            <person name="Clum A."/>
            <person name="Drula E."/>
            <person name="Henrissat B."/>
            <person name="Kohler A."/>
            <person name="Grigoriev I.V."/>
            <person name="Martin F.M."/>
            <person name="Hacquard S."/>
        </authorList>
    </citation>
    <scope>NUCLEOTIDE SEQUENCE</scope>
    <source>
        <strain evidence="1">MPI-SDFR-AT-0068</strain>
    </source>
</reference>
<dbReference type="OrthoDB" id="5058404at2759"/>
<keyword evidence="2" id="KW-1185">Reference proteome</keyword>
<sequence>MYSDQVMFPGQVPPNGDYHTLLHTQIYDYFLSMGMFNCGQSLLEFDGNLRHKVMSGPRQHTATMPPPSNPSLRDSGLGTSYPSLGLGSCFTGPENMSRPYEEPALLYQWFCTFWDTFESCKDGITGNAEVQMQECATLPLNISDHCFQPQPASCQDPVNFQPVSSSALNSWLTLILILNGT</sequence>
<evidence type="ECO:0000313" key="2">
    <source>
        <dbReference type="Proteomes" id="UP000813427"/>
    </source>
</evidence>
<protein>
    <submittedName>
        <fullName evidence="1">Uncharacterized protein</fullName>
    </submittedName>
</protein>
<name>A0A8K0W7S1_9HYPO</name>
<dbReference type="Proteomes" id="UP000813427">
    <property type="component" value="Unassembled WGS sequence"/>
</dbReference>
<proteinExistence type="predicted"/>
<dbReference type="EMBL" id="JAGPXF010000007">
    <property type="protein sequence ID" value="KAH7235422.1"/>
    <property type="molecule type" value="Genomic_DNA"/>
</dbReference>